<protein>
    <recommendedName>
        <fullName evidence="3">Lipoprotein</fullName>
    </recommendedName>
</protein>
<dbReference type="AlphaFoldDB" id="A0A2W5TW98"/>
<dbReference type="EMBL" id="QFQP01000001">
    <property type="protein sequence ID" value="PZR18377.1"/>
    <property type="molecule type" value="Genomic_DNA"/>
</dbReference>
<sequence>MHRFVLSLMIVSSACGVESSEPATPLEESAATLVPEASQPVNELVVHGLAGADEARVHWLLGIMSCGIFEVAHGDATLLGGSFSVPFESSSLPAVHLYVFVDVNGNGTCEASVDSVREAEVSGPGRVDLSNSEPLDCWVADSVIVRDP</sequence>
<evidence type="ECO:0000313" key="1">
    <source>
        <dbReference type="EMBL" id="PZR18377.1"/>
    </source>
</evidence>
<name>A0A2W5TW98_9BACT</name>
<organism evidence="1 2">
    <name type="scientific">Archangium gephyra</name>
    <dbReference type="NCBI Taxonomy" id="48"/>
    <lineage>
        <taxon>Bacteria</taxon>
        <taxon>Pseudomonadati</taxon>
        <taxon>Myxococcota</taxon>
        <taxon>Myxococcia</taxon>
        <taxon>Myxococcales</taxon>
        <taxon>Cystobacterineae</taxon>
        <taxon>Archangiaceae</taxon>
        <taxon>Archangium</taxon>
    </lineage>
</organism>
<reference evidence="1 2" key="1">
    <citation type="submission" date="2017-08" db="EMBL/GenBank/DDBJ databases">
        <title>Infants hospitalized years apart are colonized by the same room-sourced microbial strains.</title>
        <authorList>
            <person name="Brooks B."/>
            <person name="Olm M.R."/>
            <person name="Firek B.A."/>
            <person name="Baker R."/>
            <person name="Thomas B.C."/>
            <person name="Morowitz M.J."/>
            <person name="Banfield J.F."/>
        </authorList>
    </citation>
    <scope>NUCLEOTIDE SEQUENCE [LARGE SCALE GENOMIC DNA]</scope>
    <source>
        <strain evidence="1">S2_003_000_R2_14</strain>
    </source>
</reference>
<dbReference type="Proteomes" id="UP000249061">
    <property type="component" value="Unassembled WGS sequence"/>
</dbReference>
<comment type="caution">
    <text evidence="1">The sequence shown here is derived from an EMBL/GenBank/DDBJ whole genome shotgun (WGS) entry which is preliminary data.</text>
</comment>
<gene>
    <name evidence="1" type="ORF">DI536_00390</name>
</gene>
<dbReference type="PROSITE" id="PS51257">
    <property type="entry name" value="PROKAR_LIPOPROTEIN"/>
    <property type="match status" value="1"/>
</dbReference>
<evidence type="ECO:0008006" key="3">
    <source>
        <dbReference type="Google" id="ProtNLM"/>
    </source>
</evidence>
<accession>A0A2W5TW98</accession>
<proteinExistence type="predicted"/>
<evidence type="ECO:0000313" key="2">
    <source>
        <dbReference type="Proteomes" id="UP000249061"/>
    </source>
</evidence>